<gene>
    <name evidence="2" type="ORF">VB248_05800</name>
</gene>
<keyword evidence="3" id="KW-1185">Reference proteome</keyword>
<reference evidence="2 3" key="1">
    <citation type="submission" date="2023-12" db="EMBL/GenBank/DDBJ databases">
        <title>Novel species of the genus Arcicella isolated from rivers.</title>
        <authorList>
            <person name="Lu H."/>
        </authorList>
    </citation>
    <scope>NUCLEOTIDE SEQUENCE [LARGE SCALE GENOMIC DNA]</scope>
    <source>
        <strain evidence="2 3">KCTC 23307</strain>
    </source>
</reference>
<dbReference type="EMBL" id="JAYFUM010000006">
    <property type="protein sequence ID" value="MEA5138632.1"/>
    <property type="molecule type" value="Genomic_DNA"/>
</dbReference>
<evidence type="ECO:0000256" key="1">
    <source>
        <dbReference type="SAM" id="MobiDB-lite"/>
    </source>
</evidence>
<organism evidence="2 3">
    <name type="scientific">Arcicella rigui</name>
    <dbReference type="NCBI Taxonomy" id="797020"/>
    <lineage>
        <taxon>Bacteria</taxon>
        <taxon>Pseudomonadati</taxon>
        <taxon>Bacteroidota</taxon>
        <taxon>Cytophagia</taxon>
        <taxon>Cytophagales</taxon>
        <taxon>Flectobacillaceae</taxon>
        <taxon>Arcicella</taxon>
    </lineage>
</organism>
<evidence type="ECO:0000313" key="3">
    <source>
        <dbReference type="Proteomes" id="UP001302949"/>
    </source>
</evidence>
<dbReference type="PROSITE" id="PS51257">
    <property type="entry name" value="PROKAR_LIPOPROTEIN"/>
    <property type="match status" value="1"/>
</dbReference>
<accession>A0ABU5Q7L4</accession>
<sequence>MYKLITILVLGVLLASCNDENSIKPLEVKKSNTVAADSTSLVTNDDPPVSTGNGRP</sequence>
<comment type="caution">
    <text evidence="2">The sequence shown here is derived from an EMBL/GenBank/DDBJ whole genome shotgun (WGS) entry which is preliminary data.</text>
</comment>
<evidence type="ECO:0000313" key="2">
    <source>
        <dbReference type="EMBL" id="MEA5138632.1"/>
    </source>
</evidence>
<name>A0ABU5Q7L4_9BACT</name>
<feature type="region of interest" description="Disordered" evidence="1">
    <location>
        <begin position="37"/>
        <end position="56"/>
    </location>
</feature>
<proteinExistence type="predicted"/>
<protein>
    <submittedName>
        <fullName evidence="2">Uncharacterized protein</fullName>
    </submittedName>
</protein>
<dbReference type="Proteomes" id="UP001302949">
    <property type="component" value="Unassembled WGS sequence"/>
</dbReference>
<dbReference type="RefSeq" id="WP_323295799.1">
    <property type="nucleotide sequence ID" value="NZ_JAYFUM010000006.1"/>
</dbReference>